<dbReference type="RefSeq" id="WP_132069095.1">
    <property type="nucleotide sequence ID" value="NZ_SMLH01000001.1"/>
</dbReference>
<reference evidence="2 3" key="1">
    <citation type="submission" date="2019-03" db="EMBL/GenBank/DDBJ databases">
        <title>Novel species of Flavobacterium.</title>
        <authorList>
            <person name="Liu Q."/>
            <person name="Xin Y.-H."/>
        </authorList>
    </citation>
    <scope>NUCLEOTIDE SEQUENCE [LARGE SCALE GENOMIC DNA]</scope>
    <source>
        <strain evidence="2 3">LB2P22</strain>
    </source>
</reference>
<feature type="transmembrane region" description="Helical" evidence="1">
    <location>
        <begin position="110"/>
        <end position="133"/>
    </location>
</feature>
<evidence type="ECO:0000313" key="3">
    <source>
        <dbReference type="Proteomes" id="UP000294685"/>
    </source>
</evidence>
<feature type="transmembrane region" description="Helical" evidence="1">
    <location>
        <begin position="349"/>
        <end position="367"/>
    </location>
</feature>
<dbReference type="Proteomes" id="UP000294685">
    <property type="component" value="Unassembled WGS sequence"/>
</dbReference>
<name>A0ABY2DUX1_9FLAO</name>
<keyword evidence="1" id="KW-0812">Transmembrane</keyword>
<keyword evidence="1" id="KW-0472">Membrane</keyword>
<proteinExistence type="predicted"/>
<organism evidence="2 3">
    <name type="scientific">Flavobacterium ranwuense</name>
    <dbReference type="NCBI Taxonomy" id="2541725"/>
    <lineage>
        <taxon>Bacteria</taxon>
        <taxon>Pseudomonadati</taxon>
        <taxon>Bacteroidota</taxon>
        <taxon>Flavobacteriia</taxon>
        <taxon>Flavobacteriales</taxon>
        <taxon>Flavobacteriaceae</taxon>
        <taxon>Flavobacterium</taxon>
    </lineage>
</organism>
<gene>
    <name evidence="2" type="ORF">E0I61_02155</name>
</gene>
<feature type="transmembrane region" description="Helical" evidence="1">
    <location>
        <begin position="220"/>
        <end position="241"/>
    </location>
</feature>
<dbReference type="InterPro" id="IPR051533">
    <property type="entry name" value="WaaL-like"/>
</dbReference>
<comment type="caution">
    <text evidence="2">The sequence shown here is derived from an EMBL/GenBank/DDBJ whole genome shotgun (WGS) entry which is preliminary data.</text>
</comment>
<feature type="transmembrane region" description="Helical" evidence="1">
    <location>
        <begin position="59"/>
        <end position="80"/>
    </location>
</feature>
<feature type="transmembrane region" description="Helical" evidence="1">
    <location>
        <begin position="183"/>
        <end position="214"/>
    </location>
</feature>
<keyword evidence="3" id="KW-1185">Reference proteome</keyword>
<dbReference type="PANTHER" id="PTHR37422">
    <property type="entry name" value="TEICHURONIC ACID BIOSYNTHESIS PROTEIN TUAE"/>
    <property type="match status" value="1"/>
</dbReference>
<dbReference type="EMBL" id="SMLH01000001">
    <property type="protein sequence ID" value="TDE31523.1"/>
    <property type="molecule type" value="Genomic_DNA"/>
</dbReference>
<protein>
    <recommendedName>
        <fullName evidence="4">O-antigen ligase</fullName>
    </recommendedName>
</protein>
<sequence length="396" mass="45646">MIQRMSVFSKKESYRNIILLLVLALSFSKSIPNIILGVALSFYAVLLYQKEIVFPKKHYFYPFGLLFLYLLVKSIFSSSIGNEVNVFSRFLIVIALPIVFIPVPRNKIIWVFIASVFIATIIALINTSVYYLKDKTLPFSNGEDVNRILIIERPYMGFICLVALILCLYMVKEFPKFKKGLLVLGLFFGIFIFFIAARLSLITLIGVALIYLLFYSGLSAIKKAIIITVCFLALFTALLSYKNLSNRFFVTDSFQTMKDYEPRVVIWSCASEIIRSSDFNLIFGSKSFNWMQEQYVECYADSITNESKKAWFLAKKYNSHNQFIDFFLVGGFLGLGLFLFFIFSMMKNAIGNFYFFSIVVSLTLFFLMENVLNRQFGCYLTAIVFSITAKYRDEKN</sequence>
<feature type="transmembrane region" description="Helical" evidence="1">
    <location>
        <begin position="153"/>
        <end position="171"/>
    </location>
</feature>
<accession>A0ABY2DUX1</accession>
<feature type="transmembrane region" description="Helical" evidence="1">
    <location>
        <begin position="86"/>
        <end position="103"/>
    </location>
</feature>
<feature type="transmembrane region" description="Helical" evidence="1">
    <location>
        <begin position="17"/>
        <end position="47"/>
    </location>
</feature>
<feature type="transmembrane region" description="Helical" evidence="1">
    <location>
        <begin position="323"/>
        <end position="343"/>
    </location>
</feature>
<evidence type="ECO:0008006" key="4">
    <source>
        <dbReference type="Google" id="ProtNLM"/>
    </source>
</evidence>
<evidence type="ECO:0000313" key="2">
    <source>
        <dbReference type="EMBL" id="TDE31523.1"/>
    </source>
</evidence>
<dbReference type="PANTHER" id="PTHR37422:SF13">
    <property type="entry name" value="LIPOPOLYSACCHARIDE BIOSYNTHESIS PROTEIN PA4999-RELATED"/>
    <property type="match status" value="1"/>
</dbReference>
<evidence type="ECO:0000256" key="1">
    <source>
        <dbReference type="SAM" id="Phobius"/>
    </source>
</evidence>
<keyword evidence="1" id="KW-1133">Transmembrane helix</keyword>